<keyword evidence="3" id="KW-1185">Reference proteome</keyword>
<dbReference type="AlphaFoldDB" id="A0A8J3ZHK7"/>
<evidence type="ECO:0000259" key="1">
    <source>
        <dbReference type="PROSITE" id="PS50878"/>
    </source>
</evidence>
<feature type="domain" description="Reverse transcriptase" evidence="1">
    <location>
        <begin position="244"/>
        <end position="493"/>
    </location>
</feature>
<dbReference type="RefSeq" id="WP_204006789.1">
    <property type="nucleotide sequence ID" value="NZ_BOPG01000069.1"/>
</dbReference>
<dbReference type="PROSITE" id="PS50878">
    <property type="entry name" value="RT_POL"/>
    <property type="match status" value="1"/>
</dbReference>
<dbReference type="PANTHER" id="PTHR37015:SF2">
    <property type="entry name" value="REVERSE TRANSCRIPTASE DOMAIN-CONTAINING PROTEIN"/>
    <property type="match status" value="1"/>
</dbReference>
<dbReference type="EMBL" id="BOPG01000069">
    <property type="protein sequence ID" value="GIJ61686.1"/>
    <property type="molecule type" value="Genomic_DNA"/>
</dbReference>
<evidence type="ECO:0000313" key="2">
    <source>
        <dbReference type="EMBL" id="GIJ61686.1"/>
    </source>
</evidence>
<reference evidence="2" key="1">
    <citation type="submission" date="2021-01" db="EMBL/GenBank/DDBJ databases">
        <title>Whole genome shotgun sequence of Virgisporangium aurantiacum NBRC 16421.</title>
        <authorList>
            <person name="Komaki H."/>
            <person name="Tamura T."/>
        </authorList>
    </citation>
    <scope>NUCLEOTIDE SEQUENCE</scope>
    <source>
        <strain evidence="2">NBRC 16421</strain>
    </source>
</reference>
<accession>A0A8J3ZHK7</accession>
<dbReference type="Pfam" id="PF00078">
    <property type="entry name" value="RVT_1"/>
    <property type="match status" value="1"/>
</dbReference>
<name>A0A8J3ZHK7_9ACTN</name>
<dbReference type="InterPro" id="IPR000477">
    <property type="entry name" value="RT_dom"/>
</dbReference>
<comment type="caution">
    <text evidence="2">The sequence shown here is derived from an EMBL/GenBank/DDBJ whole genome shotgun (WGS) entry which is preliminary data.</text>
</comment>
<gene>
    <name evidence="2" type="ORF">Vau01_092020</name>
</gene>
<organism evidence="2 3">
    <name type="scientific">Virgisporangium aurantiacum</name>
    <dbReference type="NCBI Taxonomy" id="175570"/>
    <lineage>
        <taxon>Bacteria</taxon>
        <taxon>Bacillati</taxon>
        <taxon>Actinomycetota</taxon>
        <taxon>Actinomycetes</taxon>
        <taxon>Micromonosporales</taxon>
        <taxon>Micromonosporaceae</taxon>
        <taxon>Virgisporangium</taxon>
    </lineage>
</organism>
<sequence>MIPDSTTRFITAVKLRELRAQRDELRGVYDDLATRAAAATDPHGRLTELATGLGDLTLAGRTLHPELADLRVLVNGSLAGGLTSPDLVERWSARLVDELACGRLRSEFVFRFGALLEEWAEGAGVPRPEADPSGHRELRARILAPAPANRHRDLVDGLRLGFGQPGAGTDATSTAVSLGDLTPVLQALGDEQYLEPGLRAEARRFAADQTLAGELADVLTVLGADADGLRWPAGGVATRAVWTRNRWRLYPMQDLPMACLHDIWARRFETRLSRRTQPEREYSHWSVQVQTHRRDLLAKLHRMGGYHDDHEGFNVALALIDAELELDAAAFGPRPMYLVKLDIRDYYASIPHDLLMTVLRKIGLPDRDLEQVAAFLAMPLAPEPADDPEPPRARRGVPLGYRLSDVLAELVGTCLEAYVEARTPVRIIRRVDDICLLSADPGAVVAAWQHVADFVAACGLTLNDDKFGAVAIGGSLPDALVGAPTPRWGMVTLDDRGQWGLHEPGFEEYLARSRRLASAAGSVLSKVDVVNSDLTYLVDALAVGTDLGPHHRAMVSEALLRFHRDHGGPGRSIVDELCADIERLVSDSDGQAGPIPEAWLYWPVTAGGLGLRAPQVLAGQFAEAFRCRSRVGPPPGPAGPGWDTDDHRWGEYYQHLTAPLLPAAPRETAAMKGMVADFIDRGSTISHGRQRGLAPYWRWILTVYGPEIRERFGTFRFLTTELVPLRLLGRRWQGAGPEQHQEELFDDEPPF</sequence>
<dbReference type="PANTHER" id="PTHR37015">
    <property type="entry name" value="REVERSE TRANSCRIPTASE DOMAIN-CONTAINING PROTEIN"/>
    <property type="match status" value="1"/>
</dbReference>
<evidence type="ECO:0000313" key="3">
    <source>
        <dbReference type="Proteomes" id="UP000612585"/>
    </source>
</evidence>
<proteinExistence type="predicted"/>
<dbReference type="Proteomes" id="UP000612585">
    <property type="component" value="Unassembled WGS sequence"/>
</dbReference>
<protein>
    <recommendedName>
        <fullName evidence="1">Reverse transcriptase domain-containing protein</fullName>
    </recommendedName>
</protein>